<evidence type="ECO:0000313" key="1">
    <source>
        <dbReference type="EMBL" id="KAF9596619.1"/>
    </source>
</evidence>
<protein>
    <recommendedName>
        <fullName evidence="3">Pentatricopeptide repeat-containing protein</fullName>
    </recommendedName>
</protein>
<evidence type="ECO:0008006" key="3">
    <source>
        <dbReference type="Google" id="ProtNLM"/>
    </source>
</evidence>
<reference evidence="1 2" key="1">
    <citation type="submission" date="2020-10" db="EMBL/GenBank/DDBJ databases">
        <title>The Coptis chinensis genome and diversification of protoberbering-type alkaloids.</title>
        <authorList>
            <person name="Wang B."/>
            <person name="Shu S."/>
            <person name="Song C."/>
            <person name="Liu Y."/>
        </authorList>
    </citation>
    <scope>NUCLEOTIDE SEQUENCE [LARGE SCALE GENOMIC DNA]</scope>
    <source>
        <strain evidence="1">HL-2020</strain>
        <tissue evidence="1">Leaf</tissue>
    </source>
</reference>
<dbReference type="Pfam" id="PF20431">
    <property type="entry name" value="E_motif"/>
    <property type="match status" value="1"/>
</dbReference>
<dbReference type="PANTHER" id="PTHR47926:SF457">
    <property type="entry name" value="PENTACOTRIPEPTIDE-REPEAT REGION OF PRORP DOMAIN-CONTAINING PROTEIN"/>
    <property type="match status" value="1"/>
</dbReference>
<organism evidence="1 2">
    <name type="scientific">Coptis chinensis</name>
    <dbReference type="NCBI Taxonomy" id="261450"/>
    <lineage>
        <taxon>Eukaryota</taxon>
        <taxon>Viridiplantae</taxon>
        <taxon>Streptophyta</taxon>
        <taxon>Embryophyta</taxon>
        <taxon>Tracheophyta</taxon>
        <taxon>Spermatophyta</taxon>
        <taxon>Magnoliopsida</taxon>
        <taxon>Ranunculales</taxon>
        <taxon>Ranunculaceae</taxon>
        <taxon>Coptidoideae</taxon>
        <taxon>Coptis</taxon>
    </lineage>
</organism>
<name>A0A835LM76_9MAGN</name>
<evidence type="ECO:0000313" key="2">
    <source>
        <dbReference type="Proteomes" id="UP000631114"/>
    </source>
</evidence>
<dbReference type="Proteomes" id="UP000631114">
    <property type="component" value="Unassembled WGS sequence"/>
</dbReference>
<proteinExistence type="predicted"/>
<dbReference type="InterPro" id="IPR046960">
    <property type="entry name" value="PPR_At4g14850-like_plant"/>
</dbReference>
<keyword evidence="2" id="KW-1185">Reference proteome</keyword>
<dbReference type="EMBL" id="JADFTS010000007">
    <property type="protein sequence ID" value="KAF9596619.1"/>
    <property type="molecule type" value="Genomic_DNA"/>
</dbReference>
<dbReference type="GO" id="GO:0009451">
    <property type="term" value="P:RNA modification"/>
    <property type="evidence" value="ECO:0007669"/>
    <property type="project" value="InterPro"/>
</dbReference>
<dbReference type="AlphaFoldDB" id="A0A835LM76"/>
<comment type="caution">
    <text evidence="1">The sequence shown here is derived from an EMBL/GenBank/DDBJ whole genome shotgun (WGS) entry which is preliminary data.</text>
</comment>
<sequence length="108" mass="11819">MPPVEPNAGVWGALLSACRVYHNVEIGEIASKHLLEIEPENAGNYVLLASSYAKARKWKQVECVRGLMKSRGTTKSSGFSQIEIGGRSHKFRIGDIPNHLSGEDLVSK</sequence>
<dbReference type="GO" id="GO:0003723">
    <property type="term" value="F:RNA binding"/>
    <property type="evidence" value="ECO:0007669"/>
    <property type="project" value="InterPro"/>
</dbReference>
<accession>A0A835LM76</accession>
<dbReference type="OrthoDB" id="185373at2759"/>
<dbReference type="InterPro" id="IPR046848">
    <property type="entry name" value="E_motif"/>
</dbReference>
<dbReference type="PANTHER" id="PTHR47926">
    <property type="entry name" value="PENTATRICOPEPTIDE REPEAT-CONTAINING PROTEIN"/>
    <property type="match status" value="1"/>
</dbReference>
<gene>
    <name evidence="1" type="ORF">IFM89_012742</name>
</gene>